<dbReference type="HOGENOM" id="CLU_399907_0_0_2"/>
<dbReference type="Pfam" id="PF05753">
    <property type="entry name" value="TRAP_beta"/>
    <property type="match status" value="1"/>
</dbReference>
<evidence type="ECO:0000313" key="3">
    <source>
        <dbReference type="Proteomes" id="UP000029980"/>
    </source>
</evidence>
<dbReference type="EMBL" id="CP008887">
    <property type="protein sequence ID" value="AIU70064.1"/>
    <property type="molecule type" value="Genomic_DNA"/>
</dbReference>
<feature type="compositionally biased region" description="Acidic residues" evidence="1">
    <location>
        <begin position="671"/>
        <end position="680"/>
    </location>
</feature>
<sequence>MKKLAALILVGLFLFVAPNVPAVSAEEVLYAKISSVNLGLGDKAVLGPYTFTFADVSPDFTTARISVSAGRESSPLILEEGKTVYYPSEQNPTFALSVVIWNIKNKPVVYLDIMSPLKLIDTVTLQEGKYYTLPSNFPRIKVKLTRSTNDYATFDVYFPYSSIPTTVRVSKGSGKGVNYKLSSEYYYQNYLYIKVTDSDSSSATFEVWLPKVASTDFKIIKSSQSGGSSGATAQNETLLVYNGLMYAGERLPLKVDDTTYYVKLISVVSTKASVEVYKGSAKVGTYFVNVGEVKPIPDTPLKVSIQKTEPQYSRATMLVYAPDGTQVTPILRPADIVAEIDAMPKEIMLGDSLVVVVSVENQGKGDAYDVAVAAPVPDNFELVSLTKSWTFKTFPAFTKMPALIYVLKPTKVGEFDIGKVTVTFYDDKSLETGQKKTVYSKSLTGIKVYNIPSIKVAAQAYNGTVWGEYVTAKAGEAVSVKFTLRASEGNPDYEFVRNATLILDMPDSISGEAVVPVGTVKAGETKTLQVKLNVLKESLSNVRATLVYLDPLGGKHRIELGNLVTINSIPPRVITKEVKVWPAPEELPTYVNKTLSELDDPTPLAEELANITAGYLPPESNPWKPLAIVFLLAAAVLGGVAYKYWDEAEKLREKLEKKKQRRPGGLPKKDEEEEKEEEQL</sequence>
<evidence type="ECO:0000313" key="2">
    <source>
        <dbReference type="EMBL" id="AIU70064.1"/>
    </source>
</evidence>
<gene>
    <name evidence="2" type="ORF">TEU_06830</name>
</gene>
<dbReference type="Proteomes" id="UP000029980">
    <property type="component" value="Chromosome"/>
</dbReference>
<accession>A0A097QUD2</accession>
<organism evidence="2 3">
    <name type="scientific">Thermococcus eurythermalis</name>
    <dbReference type="NCBI Taxonomy" id="1505907"/>
    <lineage>
        <taxon>Archaea</taxon>
        <taxon>Methanobacteriati</taxon>
        <taxon>Methanobacteriota</taxon>
        <taxon>Thermococci</taxon>
        <taxon>Thermococcales</taxon>
        <taxon>Thermococcaceae</taxon>
        <taxon>Thermococcus</taxon>
    </lineage>
</organism>
<proteinExistence type="predicted"/>
<dbReference type="KEGG" id="teu:TEU_06830"/>
<feature type="region of interest" description="Disordered" evidence="1">
    <location>
        <begin position="654"/>
        <end position="680"/>
    </location>
</feature>
<protein>
    <submittedName>
        <fullName evidence="2">Membrane protein</fullName>
    </submittedName>
</protein>
<dbReference type="RefSeq" id="WP_050003040.1">
    <property type="nucleotide sequence ID" value="NZ_CP008887.1"/>
</dbReference>
<dbReference type="OrthoDB" id="86126at2157"/>
<dbReference type="GeneID" id="25153151"/>
<dbReference type="AlphaFoldDB" id="A0A097QUD2"/>
<keyword evidence="3" id="KW-1185">Reference proteome</keyword>
<dbReference type="STRING" id="1505907.TEU_06830"/>
<name>A0A097QUD2_9EURY</name>
<reference evidence="2 3" key="1">
    <citation type="journal article" date="2015" name="Int. J. Syst. Evol. Microbiol.">
        <title>Thermococcus eurythermalis sp. nov., a conditional piezophilic hyperthermophilic archaeon with a wide temperature range isolated from an oil-immersed chimney in the Guaymas Basin.</title>
        <authorList>
            <person name="Zhao W."/>
            <person name="Zeng X."/>
            <person name="Xiao X."/>
        </authorList>
    </citation>
    <scope>NUCLEOTIDE SEQUENCE [LARGE SCALE GENOMIC DNA]</scope>
    <source>
        <strain evidence="2 3">A501</strain>
    </source>
</reference>
<evidence type="ECO:0000256" key="1">
    <source>
        <dbReference type="SAM" id="MobiDB-lite"/>
    </source>
</evidence>